<evidence type="ECO:0000259" key="1">
    <source>
        <dbReference type="Pfam" id="PF13490"/>
    </source>
</evidence>
<gene>
    <name evidence="2" type="ORF">TPA0910_09070</name>
</gene>
<dbReference type="GeneID" id="89480560"/>
<keyword evidence="3" id="KW-1185">Reference proteome</keyword>
<dbReference type="InterPro" id="IPR027383">
    <property type="entry name" value="Znf_put"/>
</dbReference>
<dbReference type="Proteomes" id="UP001054854">
    <property type="component" value="Unassembled WGS sequence"/>
</dbReference>
<dbReference type="EMBL" id="BNEK01000002">
    <property type="protein sequence ID" value="GHJ26474.1"/>
    <property type="molecule type" value="Genomic_DNA"/>
</dbReference>
<evidence type="ECO:0000313" key="2">
    <source>
        <dbReference type="EMBL" id="GHJ26474.1"/>
    </source>
</evidence>
<accession>A0ABQ3TT10</accession>
<proteinExistence type="predicted"/>
<comment type="caution">
    <text evidence="2">The sequence shown here is derived from an EMBL/GenBank/DDBJ whole genome shotgun (WGS) entry which is preliminary data.</text>
</comment>
<protein>
    <recommendedName>
        <fullName evidence="1">Putative zinc-finger domain-containing protein</fullName>
    </recommendedName>
</protein>
<evidence type="ECO:0000313" key="3">
    <source>
        <dbReference type="Proteomes" id="UP001054854"/>
    </source>
</evidence>
<dbReference type="Pfam" id="PF13490">
    <property type="entry name" value="zf-HC2"/>
    <property type="match status" value="1"/>
</dbReference>
<dbReference type="RefSeq" id="WP_037647376.1">
    <property type="nucleotide sequence ID" value="NZ_BBON01000031.1"/>
</dbReference>
<name>A0ABQ3TT10_STRHY</name>
<organism evidence="2 3">
    <name type="scientific">Streptomyces hygroscopicus</name>
    <dbReference type="NCBI Taxonomy" id="1912"/>
    <lineage>
        <taxon>Bacteria</taxon>
        <taxon>Bacillati</taxon>
        <taxon>Actinomycetota</taxon>
        <taxon>Actinomycetes</taxon>
        <taxon>Kitasatosporales</taxon>
        <taxon>Streptomycetaceae</taxon>
        <taxon>Streptomyces</taxon>
        <taxon>Streptomyces violaceusniger group</taxon>
    </lineage>
</organism>
<reference evidence="2" key="1">
    <citation type="submission" date="2024-05" db="EMBL/GenBank/DDBJ databases">
        <title>Whole genome shotgun sequence of Streptomyces hygroscopicus NBRC 113678.</title>
        <authorList>
            <person name="Komaki H."/>
            <person name="Tamura T."/>
        </authorList>
    </citation>
    <scope>NUCLEOTIDE SEQUENCE</scope>
    <source>
        <strain evidence="2">N11-34</strain>
    </source>
</reference>
<sequence>MVCSRIRTAVSARLDGERLPPGVTAGQLAAHLKGCAACRLWEVRARQLTEYIERLGESDTALGTDAGGRPAQPS</sequence>
<feature type="domain" description="Putative zinc-finger" evidence="1">
    <location>
        <begin position="3"/>
        <end position="39"/>
    </location>
</feature>